<dbReference type="InterPro" id="IPR053229">
    <property type="entry name" value="NADH-Q_oxidrdct_subunit"/>
</dbReference>
<dbReference type="EMBL" id="JAQMWT010000544">
    <property type="protein sequence ID" value="KAJ8599804.1"/>
    <property type="molecule type" value="Genomic_DNA"/>
</dbReference>
<evidence type="ECO:0000313" key="4">
    <source>
        <dbReference type="Proteomes" id="UP001230188"/>
    </source>
</evidence>
<dbReference type="PANTHER" id="PTHR34062:SF1">
    <property type="entry name" value="NADH-UBIQUINONE OXIDOREDUCTASE 21KDA SUBUNIT N-TERMINAL DOMAIN-CONTAINING PROTEIN"/>
    <property type="match status" value="1"/>
</dbReference>
<dbReference type="InterPro" id="IPR019721">
    <property type="entry name" value="NADH-UbQ_OxRdtase_su21_N"/>
</dbReference>
<feature type="transmembrane region" description="Helical" evidence="1">
    <location>
        <begin position="47"/>
        <end position="69"/>
    </location>
</feature>
<evidence type="ECO:0000313" key="3">
    <source>
        <dbReference type="EMBL" id="KAJ8599804.1"/>
    </source>
</evidence>
<keyword evidence="1" id="KW-1133">Transmembrane helix</keyword>
<sequence length="81" mass="9051">MPRFEVKDPAPELETVIANWRMSDYALVLGATAASYLYGYVGKQPSVMRLPTAQTCAILGNFGAILFIYQRTSFRLMGEIE</sequence>
<dbReference type="Proteomes" id="UP001230188">
    <property type="component" value="Unassembled WGS sequence"/>
</dbReference>
<keyword evidence="1" id="KW-0472">Membrane</keyword>
<feature type="transmembrane region" description="Helical" evidence="1">
    <location>
        <begin position="25"/>
        <end position="41"/>
    </location>
</feature>
<dbReference type="PANTHER" id="PTHR34062">
    <property type="entry name" value="OXIDOREDUCTASE 21 KDA SUBUNIT, PUTATIVE (AFU_ORTHOLOGUE AFUA_4G04750)-RELATED"/>
    <property type="match status" value="1"/>
</dbReference>
<dbReference type="Pfam" id="PF10785">
    <property type="entry name" value="NADH-u_ox-rdase"/>
    <property type="match status" value="1"/>
</dbReference>
<proteinExistence type="predicted"/>
<feature type="domain" description="NADH-ubiquinone oxidoreductase 21kDa subunit N-terminal" evidence="2">
    <location>
        <begin position="2"/>
        <end position="79"/>
    </location>
</feature>
<reference evidence="3" key="1">
    <citation type="submission" date="2023-01" db="EMBL/GenBank/DDBJ databases">
        <title>Metagenome sequencing of chrysophaentin producing Chrysophaeum taylorii.</title>
        <authorList>
            <person name="Davison J."/>
            <person name="Bewley C."/>
        </authorList>
    </citation>
    <scope>NUCLEOTIDE SEQUENCE</scope>
    <source>
        <strain evidence="3">NIES-1699</strain>
    </source>
</reference>
<gene>
    <name evidence="3" type="ORF">CTAYLR_003993</name>
</gene>
<comment type="caution">
    <text evidence="3">The sequence shown here is derived from an EMBL/GenBank/DDBJ whole genome shotgun (WGS) entry which is preliminary data.</text>
</comment>
<dbReference type="AlphaFoldDB" id="A0AAD7XIV9"/>
<keyword evidence="4" id="KW-1185">Reference proteome</keyword>
<protein>
    <recommendedName>
        <fullName evidence="2">NADH-ubiquinone oxidoreductase 21kDa subunit N-terminal domain-containing protein</fullName>
    </recommendedName>
</protein>
<evidence type="ECO:0000256" key="1">
    <source>
        <dbReference type="SAM" id="Phobius"/>
    </source>
</evidence>
<name>A0AAD7XIV9_9STRA</name>
<keyword evidence="1" id="KW-0812">Transmembrane</keyword>
<organism evidence="3 4">
    <name type="scientific">Chrysophaeum taylorii</name>
    <dbReference type="NCBI Taxonomy" id="2483200"/>
    <lineage>
        <taxon>Eukaryota</taxon>
        <taxon>Sar</taxon>
        <taxon>Stramenopiles</taxon>
        <taxon>Ochrophyta</taxon>
        <taxon>Pelagophyceae</taxon>
        <taxon>Pelagomonadales</taxon>
        <taxon>Pelagomonadaceae</taxon>
        <taxon>Chrysophaeum</taxon>
    </lineage>
</organism>
<accession>A0AAD7XIV9</accession>
<evidence type="ECO:0000259" key="2">
    <source>
        <dbReference type="Pfam" id="PF10785"/>
    </source>
</evidence>